<reference evidence="11" key="2">
    <citation type="submission" date="2023-11" db="EMBL/GenBank/DDBJ databases">
        <title>MicrobeMod: A computational toolkit for identifying prokaryotic methylation and restriction-modification with nanopore sequencing.</title>
        <authorList>
            <person name="Crits-Christoph A."/>
            <person name="Kang S.C."/>
            <person name="Lee H."/>
            <person name="Ostrov N."/>
        </authorList>
    </citation>
    <scope>NUCLEOTIDE SEQUENCE</scope>
    <source>
        <strain evidence="11">ATCC 51242</strain>
    </source>
</reference>
<dbReference type="PROSITE" id="PS00221">
    <property type="entry name" value="MIP"/>
    <property type="match status" value="1"/>
</dbReference>
<evidence type="ECO:0000313" key="11">
    <source>
        <dbReference type="EMBL" id="MDX5895228.1"/>
    </source>
</evidence>
<feature type="transmembrane region" description="Helical" evidence="9">
    <location>
        <begin position="84"/>
        <end position="106"/>
    </location>
</feature>
<keyword evidence="5 9" id="KW-1133">Transmembrane helix</keyword>
<evidence type="ECO:0000313" key="12">
    <source>
        <dbReference type="Proteomes" id="UP000025229"/>
    </source>
</evidence>
<keyword evidence="12" id="KW-1185">Reference proteome</keyword>
<feature type="transmembrane region" description="Helical" evidence="9">
    <location>
        <begin position="191"/>
        <end position="215"/>
    </location>
</feature>
<dbReference type="Pfam" id="PF00230">
    <property type="entry name" value="MIP"/>
    <property type="match status" value="1"/>
</dbReference>
<feature type="transmembrane region" description="Helical" evidence="9">
    <location>
        <begin position="245"/>
        <end position="266"/>
    </location>
</feature>
<dbReference type="Proteomes" id="UP000025229">
    <property type="component" value="Chromosome"/>
</dbReference>
<dbReference type="OrthoDB" id="9807293at2"/>
<dbReference type="InterPro" id="IPR023271">
    <property type="entry name" value="Aquaporin-like"/>
</dbReference>
<protein>
    <submittedName>
        <fullName evidence="11">Aquaporin</fullName>
    </submittedName>
    <submittedName>
        <fullName evidence="10">Glycerol uptake facilitator and related permeases (Major Intrinsic Protein Family)</fullName>
    </submittedName>
</protein>
<dbReference type="AlphaFoldDB" id="A0A023X5K3"/>
<evidence type="ECO:0000256" key="9">
    <source>
        <dbReference type="SAM" id="Phobius"/>
    </source>
</evidence>
<dbReference type="PANTHER" id="PTHR43829:SF9">
    <property type="entry name" value="AQUAPORIN-9"/>
    <property type="match status" value="1"/>
</dbReference>
<name>A0A023X5K3_RUBRA</name>
<proteinExistence type="inferred from homology"/>
<reference evidence="10 12" key="1">
    <citation type="submission" date="2014-03" db="EMBL/GenBank/DDBJ databases">
        <title>Complete genome sequence of the Radio-Resistant Rubrobacter radiotolerans RSPS-4.</title>
        <authorList>
            <person name="Egas C.C."/>
            <person name="Barroso C.C."/>
            <person name="Froufe H.J.C."/>
            <person name="Pacheco J.J."/>
            <person name="Albuquerque L.L."/>
            <person name="da Costa M.M.S."/>
        </authorList>
    </citation>
    <scope>NUCLEOTIDE SEQUENCE [LARGE SCALE GENOMIC DNA]</scope>
    <source>
        <strain evidence="10 12">RSPS-4</strain>
    </source>
</reference>
<evidence type="ECO:0000256" key="3">
    <source>
        <dbReference type="ARBA" id="ARBA00022448"/>
    </source>
</evidence>
<dbReference type="PANTHER" id="PTHR43829">
    <property type="entry name" value="AQUAPORIN OR AQUAGLYCEROPORIN RELATED"/>
    <property type="match status" value="1"/>
</dbReference>
<dbReference type="EMBL" id="CP007514">
    <property type="protein sequence ID" value="AHY47752.1"/>
    <property type="molecule type" value="Genomic_DNA"/>
</dbReference>
<dbReference type="GO" id="GO:0015254">
    <property type="term" value="F:glycerol channel activity"/>
    <property type="evidence" value="ECO:0007669"/>
    <property type="project" value="TreeGrafter"/>
</dbReference>
<keyword evidence="4 7" id="KW-0812">Transmembrane</keyword>
<evidence type="ECO:0000256" key="1">
    <source>
        <dbReference type="ARBA" id="ARBA00004141"/>
    </source>
</evidence>
<dbReference type="HOGENOM" id="CLU_020019_9_3_11"/>
<dbReference type="Proteomes" id="UP001281130">
    <property type="component" value="Unassembled WGS sequence"/>
</dbReference>
<dbReference type="InterPro" id="IPR000425">
    <property type="entry name" value="MIP"/>
</dbReference>
<dbReference type="PRINTS" id="PR00783">
    <property type="entry name" value="MINTRINSICP"/>
</dbReference>
<dbReference type="GO" id="GO:0015250">
    <property type="term" value="F:water channel activity"/>
    <property type="evidence" value="ECO:0007669"/>
    <property type="project" value="TreeGrafter"/>
</dbReference>
<dbReference type="STRING" id="42256.RradSPS_2469"/>
<keyword evidence="3 7" id="KW-0813">Transport</keyword>
<evidence type="ECO:0000256" key="5">
    <source>
        <dbReference type="ARBA" id="ARBA00022989"/>
    </source>
</evidence>
<sequence length="307" mass="32100">MENVALWKRLVAEFVGVFLLCSIGLMLVATSITTGAFGLFELGIAFALAIMVCLIVVAAVSGGQINPAITVALAVYGRFPWREVPLYIAAQVSGGVAGAFVLYLIYRGPIVAFEEANNIVRGEPGSEITAMIFACFAPNPAIAAAQDPPWTPDIISLPGALGAEFFATFVLALVVFAAIENRNAFAPSVPIFALILGLVVGFIVIAEAPLTMAAINPARDLGPRIAIYFLGWGQMAFPGIGNAPWWIWTVGPTLGAVAGGGAWVFLLGRWLTARPEAPEAAGTEAEELEVPTPGGDPGTTSVSERGR</sequence>
<gene>
    <name evidence="10" type="ORF">RradSPS_2469</name>
    <name evidence="11" type="ORF">SIL72_14465</name>
</gene>
<evidence type="ECO:0000256" key="6">
    <source>
        <dbReference type="ARBA" id="ARBA00023136"/>
    </source>
</evidence>
<dbReference type="RefSeq" id="WP_051589796.1">
    <property type="nucleotide sequence ID" value="NZ_CP007514.1"/>
</dbReference>
<dbReference type="InterPro" id="IPR050363">
    <property type="entry name" value="MIP/Aquaporin"/>
</dbReference>
<comment type="similarity">
    <text evidence="2 7">Belongs to the MIP/aquaporin (TC 1.A.8) family.</text>
</comment>
<evidence type="ECO:0000256" key="8">
    <source>
        <dbReference type="SAM" id="MobiDB-lite"/>
    </source>
</evidence>
<organism evidence="10 12">
    <name type="scientific">Rubrobacter radiotolerans</name>
    <name type="common">Arthrobacter radiotolerans</name>
    <dbReference type="NCBI Taxonomy" id="42256"/>
    <lineage>
        <taxon>Bacteria</taxon>
        <taxon>Bacillati</taxon>
        <taxon>Actinomycetota</taxon>
        <taxon>Rubrobacteria</taxon>
        <taxon>Rubrobacterales</taxon>
        <taxon>Rubrobacteraceae</taxon>
        <taxon>Rubrobacter</taxon>
    </lineage>
</organism>
<dbReference type="EMBL" id="JAWXXX010000001">
    <property type="protein sequence ID" value="MDX5895228.1"/>
    <property type="molecule type" value="Genomic_DNA"/>
</dbReference>
<dbReference type="PATRIC" id="fig|42256.3.peg.2516"/>
<evidence type="ECO:0000256" key="2">
    <source>
        <dbReference type="ARBA" id="ARBA00006175"/>
    </source>
</evidence>
<evidence type="ECO:0000256" key="4">
    <source>
        <dbReference type="ARBA" id="ARBA00022692"/>
    </source>
</evidence>
<evidence type="ECO:0000313" key="10">
    <source>
        <dbReference type="EMBL" id="AHY47752.1"/>
    </source>
</evidence>
<dbReference type="eggNOG" id="COG0580">
    <property type="taxonomic scope" value="Bacteria"/>
</dbReference>
<dbReference type="InterPro" id="IPR022357">
    <property type="entry name" value="MIP_CS"/>
</dbReference>
<keyword evidence="6 9" id="KW-0472">Membrane</keyword>
<feature type="region of interest" description="Disordered" evidence="8">
    <location>
        <begin position="277"/>
        <end position="307"/>
    </location>
</feature>
<dbReference type="Gene3D" id="1.20.1080.10">
    <property type="entry name" value="Glycerol uptake facilitator protein"/>
    <property type="match status" value="1"/>
</dbReference>
<feature type="transmembrane region" description="Helical" evidence="9">
    <location>
        <begin position="12"/>
        <end position="37"/>
    </location>
</feature>
<evidence type="ECO:0000256" key="7">
    <source>
        <dbReference type="RuleBase" id="RU000477"/>
    </source>
</evidence>
<feature type="compositionally biased region" description="Polar residues" evidence="8">
    <location>
        <begin position="298"/>
        <end position="307"/>
    </location>
</feature>
<dbReference type="GO" id="GO:0005886">
    <property type="term" value="C:plasma membrane"/>
    <property type="evidence" value="ECO:0007669"/>
    <property type="project" value="TreeGrafter"/>
</dbReference>
<comment type="subcellular location">
    <subcellularLocation>
        <location evidence="1">Membrane</location>
        <topology evidence="1">Multi-pass membrane protein</topology>
    </subcellularLocation>
</comment>
<accession>A0A023X5K3</accession>
<feature type="transmembrane region" description="Helical" evidence="9">
    <location>
        <begin position="43"/>
        <end position="63"/>
    </location>
</feature>
<dbReference type="SUPFAM" id="SSF81338">
    <property type="entry name" value="Aquaporin-like"/>
    <property type="match status" value="1"/>
</dbReference>
<dbReference type="KEGG" id="rrd:RradSPS_2469"/>
<feature type="transmembrane region" description="Helical" evidence="9">
    <location>
        <begin position="155"/>
        <end position="179"/>
    </location>
</feature>